<evidence type="ECO:0000313" key="3">
    <source>
        <dbReference type="WBParaSite" id="TREG1_140280.1"/>
    </source>
</evidence>
<reference evidence="2" key="1">
    <citation type="submission" date="2022-06" db="EMBL/GenBank/DDBJ databases">
        <authorList>
            <person name="Berger JAMES D."/>
            <person name="Berger JAMES D."/>
        </authorList>
    </citation>
    <scope>NUCLEOTIDE SEQUENCE [LARGE SCALE GENOMIC DNA]</scope>
</reference>
<feature type="compositionally biased region" description="Polar residues" evidence="1">
    <location>
        <begin position="1"/>
        <end position="19"/>
    </location>
</feature>
<reference evidence="3 4" key="2">
    <citation type="submission" date="2023-11" db="UniProtKB">
        <authorList>
            <consortium name="WormBaseParasite"/>
        </authorList>
    </citation>
    <scope>IDENTIFICATION</scope>
</reference>
<protein>
    <submittedName>
        <fullName evidence="3 4">Uncharacterized protein</fullName>
    </submittedName>
</protein>
<organism evidence="2 4">
    <name type="scientific">Trichobilharzia regenti</name>
    <name type="common">Nasal bird schistosome</name>
    <dbReference type="NCBI Taxonomy" id="157069"/>
    <lineage>
        <taxon>Eukaryota</taxon>
        <taxon>Metazoa</taxon>
        <taxon>Spiralia</taxon>
        <taxon>Lophotrochozoa</taxon>
        <taxon>Platyhelminthes</taxon>
        <taxon>Trematoda</taxon>
        <taxon>Digenea</taxon>
        <taxon>Strigeidida</taxon>
        <taxon>Schistosomatoidea</taxon>
        <taxon>Schistosomatidae</taxon>
        <taxon>Trichobilharzia</taxon>
    </lineage>
</organism>
<sequence>MEYGDTSMSGGQQIYVSQPQEPPRVSGSNPQDVVNAFPGVDCNSSNRNYGPYTQTYQAHEYNGPHTSHIGGPPSVYQQPYSGEAHGQSLTLNQLLQQNSSATTYQVRPVNSPQAIYRNYDQYSYSYKPGAPACVAQDRTQASVCSYSGAQRFVDPYTRSYLPYPPGPNYPYYPQSQSMVQRSRVPQPSGLEYANINTCNQPRPPLQSTPGGGTPNQVERPPSRSINYLNSPTHAAFSNTQVSSPVHSSGSQPSSWSPHSASYGSSAHMQSQPRPRSLSKDFQVKMNEVQSESPNANNSNTNSATRPDNQSEGIPNNFEDTSCRPQSRLSDVSCLFLLFTTSGCV</sequence>
<evidence type="ECO:0000256" key="1">
    <source>
        <dbReference type="SAM" id="MobiDB-lite"/>
    </source>
</evidence>
<keyword evidence="2" id="KW-1185">Reference proteome</keyword>
<name>A0AA85J8C0_TRIRE</name>
<proteinExistence type="predicted"/>
<dbReference type="Proteomes" id="UP000050795">
    <property type="component" value="Unassembled WGS sequence"/>
</dbReference>
<feature type="region of interest" description="Disordered" evidence="1">
    <location>
        <begin position="172"/>
        <end position="322"/>
    </location>
</feature>
<feature type="region of interest" description="Disordered" evidence="1">
    <location>
        <begin position="1"/>
        <end position="44"/>
    </location>
</feature>
<feature type="compositionally biased region" description="Polar residues" evidence="1">
    <location>
        <begin position="174"/>
        <end position="185"/>
    </location>
</feature>
<evidence type="ECO:0000313" key="2">
    <source>
        <dbReference type="Proteomes" id="UP000050795"/>
    </source>
</evidence>
<dbReference type="AlphaFoldDB" id="A0AA85J8C0"/>
<dbReference type="WBParaSite" id="TREG1_140280.2">
    <property type="protein sequence ID" value="TREG1_140280.2"/>
    <property type="gene ID" value="TREG1_140280"/>
</dbReference>
<accession>A0AA85J8C0</accession>
<feature type="compositionally biased region" description="Polar residues" evidence="1">
    <location>
        <begin position="305"/>
        <end position="322"/>
    </location>
</feature>
<dbReference type="WBParaSite" id="TREG1_140280.1">
    <property type="protein sequence ID" value="TREG1_140280.1"/>
    <property type="gene ID" value="TREG1_140280"/>
</dbReference>
<feature type="compositionally biased region" description="Low complexity" evidence="1">
    <location>
        <begin position="240"/>
        <end position="266"/>
    </location>
</feature>
<evidence type="ECO:0000313" key="4">
    <source>
        <dbReference type="WBParaSite" id="TREG1_140280.2"/>
    </source>
</evidence>
<feature type="compositionally biased region" description="Polar residues" evidence="1">
    <location>
        <begin position="223"/>
        <end position="239"/>
    </location>
</feature>
<feature type="compositionally biased region" description="Low complexity" evidence="1">
    <location>
        <begin position="294"/>
        <end position="304"/>
    </location>
</feature>